<gene>
    <name evidence="5" type="ORF">MNBD_GAMMA12-1298</name>
</gene>
<dbReference type="GO" id="GO:0032259">
    <property type="term" value="P:methylation"/>
    <property type="evidence" value="ECO:0007669"/>
    <property type="project" value="UniProtKB-KW"/>
</dbReference>
<evidence type="ECO:0000313" key="5">
    <source>
        <dbReference type="EMBL" id="VAW71330.1"/>
    </source>
</evidence>
<dbReference type="SFLD" id="SFLDG01129">
    <property type="entry name" value="C1.5:_HAD__Beta-PGM__Phosphata"/>
    <property type="match status" value="1"/>
</dbReference>
<evidence type="ECO:0000256" key="1">
    <source>
        <dbReference type="ARBA" id="ARBA00022723"/>
    </source>
</evidence>
<dbReference type="GO" id="GO:0008967">
    <property type="term" value="F:phosphoglycolate phosphatase activity"/>
    <property type="evidence" value="ECO:0007669"/>
    <property type="project" value="TreeGrafter"/>
</dbReference>
<dbReference type="GO" id="GO:0046872">
    <property type="term" value="F:metal ion binding"/>
    <property type="evidence" value="ECO:0007669"/>
    <property type="project" value="UniProtKB-KW"/>
</dbReference>
<dbReference type="Gene3D" id="3.40.50.1000">
    <property type="entry name" value="HAD superfamily/HAD-like"/>
    <property type="match status" value="1"/>
</dbReference>
<dbReference type="Pfam" id="PF13419">
    <property type="entry name" value="HAD_2"/>
    <property type="match status" value="1"/>
</dbReference>
<dbReference type="InterPro" id="IPR023198">
    <property type="entry name" value="PGP-like_dom2"/>
</dbReference>
<keyword evidence="4" id="KW-0119">Carbohydrate metabolism</keyword>
<dbReference type="InterPro" id="IPR036412">
    <property type="entry name" value="HAD-like_sf"/>
</dbReference>
<dbReference type="GO" id="GO:0008168">
    <property type="term" value="F:methyltransferase activity"/>
    <property type="evidence" value="ECO:0007669"/>
    <property type="project" value="UniProtKB-KW"/>
</dbReference>
<dbReference type="NCBIfam" id="TIGR01509">
    <property type="entry name" value="HAD-SF-IA-v3"/>
    <property type="match status" value="1"/>
</dbReference>
<sequence length="223" mass="24838">MNLKAVLFDLDGTLLDTAADIAIAINTTLECYGHRKLSLKTVSEGISHGAAGIFSRHLDIDPNKHQELINHFMDTYQQCQFHNTHIYDGIKPLLAFLKESNIKWGVVTNKSERFTLPILKKVNLLHSAACVVSGDSTAYRKPHPAPVLLACEQLNIKPQHILLVGDHEKDIKAGHAAGTCTAFAKYGYIDNMIDNINSEQKFLTAAKHTIQQPIQLLDIIKKY</sequence>
<dbReference type="SFLD" id="SFLDS00003">
    <property type="entry name" value="Haloacid_Dehalogenase"/>
    <property type="match status" value="1"/>
</dbReference>
<dbReference type="InterPro" id="IPR050155">
    <property type="entry name" value="HAD-like_hydrolase_sf"/>
</dbReference>
<evidence type="ECO:0000256" key="4">
    <source>
        <dbReference type="ARBA" id="ARBA00023277"/>
    </source>
</evidence>
<protein>
    <submittedName>
        <fullName evidence="5">Similar to phosphoglycolate phosphatase, clustered with ubiquinone biosynthesis SAM-dependent O-methyltransferase</fullName>
    </submittedName>
</protein>
<evidence type="ECO:0000256" key="2">
    <source>
        <dbReference type="ARBA" id="ARBA00022801"/>
    </source>
</evidence>
<keyword evidence="5" id="KW-0808">Transferase</keyword>
<reference evidence="5" key="1">
    <citation type="submission" date="2018-06" db="EMBL/GenBank/DDBJ databases">
        <authorList>
            <person name="Zhirakovskaya E."/>
        </authorList>
    </citation>
    <scope>NUCLEOTIDE SEQUENCE</scope>
</reference>
<dbReference type="InterPro" id="IPR041492">
    <property type="entry name" value="HAD_2"/>
</dbReference>
<keyword evidence="2" id="KW-0378">Hydrolase</keyword>
<dbReference type="PANTHER" id="PTHR43434:SF23">
    <property type="entry name" value="PHOSPHOGLYCOLATE PHOSPHATASE"/>
    <property type="match status" value="1"/>
</dbReference>
<dbReference type="SUPFAM" id="SSF56784">
    <property type="entry name" value="HAD-like"/>
    <property type="match status" value="1"/>
</dbReference>
<dbReference type="GO" id="GO:0006281">
    <property type="term" value="P:DNA repair"/>
    <property type="evidence" value="ECO:0007669"/>
    <property type="project" value="TreeGrafter"/>
</dbReference>
<keyword evidence="3" id="KW-0460">Magnesium</keyword>
<name>A0A3B0Y353_9ZZZZ</name>
<dbReference type="SFLD" id="SFLDG01135">
    <property type="entry name" value="C1.5.6:_HAD__Beta-PGM__Phospha"/>
    <property type="match status" value="1"/>
</dbReference>
<evidence type="ECO:0000256" key="3">
    <source>
        <dbReference type="ARBA" id="ARBA00022842"/>
    </source>
</evidence>
<dbReference type="InterPro" id="IPR023214">
    <property type="entry name" value="HAD_sf"/>
</dbReference>
<dbReference type="InterPro" id="IPR006439">
    <property type="entry name" value="HAD-SF_hydro_IA"/>
</dbReference>
<organism evidence="5">
    <name type="scientific">hydrothermal vent metagenome</name>
    <dbReference type="NCBI Taxonomy" id="652676"/>
    <lineage>
        <taxon>unclassified sequences</taxon>
        <taxon>metagenomes</taxon>
        <taxon>ecological metagenomes</taxon>
    </lineage>
</organism>
<accession>A0A3B0Y353</accession>
<dbReference type="Gene3D" id="1.10.150.240">
    <property type="entry name" value="Putative phosphatase, domain 2"/>
    <property type="match status" value="1"/>
</dbReference>
<dbReference type="EMBL" id="UOFL01000018">
    <property type="protein sequence ID" value="VAW71330.1"/>
    <property type="molecule type" value="Genomic_DNA"/>
</dbReference>
<dbReference type="NCBIfam" id="TIGR01549">
    <property type="entry name" value="HAD-SF-IA-v1"/>
    <property type="match status" value="1"/>
</dbReference>
<keyword evidence="1" id="KW-0479">Metal-binding</keyword>
<dbReference type="GO" id="GO:0005829">
    <property type="term" value="C:cytosol"/>
    <property type="evidence" value="ECO:0007669"/>
    <property type="project" value="TreeGrafter"/>
</dbReference>
<dbReference type="PANTHER" id="PTHR43434">
    <property type="entry name" value="PHOSPHOGLYCOLATE PHOSPHATASE"/>
    <property type="match status" value="1"/>
</dbReference>
<dbReference type="FunFam" id="3.40.50.1000:FF:000022">
    <property type="entry name" value="Phosphoglycolate phosphatase"/>
    <property type="match status" value="1"/>
</dbReference>
<proteinExistence type="predicted"/>
<dbReference type="AlphaFoldDB" id="A0A3B0Y353"/>
<keyword evidence="5" id="KW-0489">Methyltransferase</keyword>
<keyword evidence="5" id="KW-0830">Ubiquinone</keyword>